<feature type="region of interest" description="Disordered" evidence="1">
    <location>
        <begin position="343"/>
        <end position="392"/>
    </location>
</feature>
<dbReference type="PANTHER" id="PTHR12243:SF69">
    <property type="entry name" value="SI:CH73-59F11.3"/>
    <property type="match status" value="1"/>
</dbReference>
<dbReference type="GO" id="GO:0018990">
    <property type="term" value="P:ecdysis, chitin-based cuticle"/>
    <property type="evidence" value="ECO:0007669"/>
    <property type="project" value="EnsemblMetazoa"/>
</dbReference>
<evidence type="ECO:0000259" key="2">
    <source>
        <dbReference type="PROSITE" id="PS51029"/>
    </source>
</evidence>
<dbReference type="OrthoDB" id="10262320at2759"/>
<dbReference type="Pfam" id="PF10545">
    <property type="entry name" value="MADF_DNA_bdg"/>
    <property type="match status" value="1"/>
</dbReference>
<name>B4N3K9_DROWI</name>
<dbReference type="GO" id="GO:0005634">
    <property type="term" value="C:nucleus"/>
    <property type="evidence" value="ECO:0007669"/>
    <property type="project" value="EnsemblMetazoa"/>
</dbReference>
<dbReference type="Proteomes" id="UP000007798">
    <property type="component" value="Unassembled WGS sequence"/>
</dbReference>
<dbReference type="InterPro" id="IPR039353">
    <property type="entry name" value="TF_Adf1"/>
</dbReference>
<keyword evidence="4" id="KW-1185">Reference proteome</keyword>
<feature type="compositionally biased region" description="Low complexity" evidence="1">
    <location>
        <begin position="258"/>
        <end position="271"/>
    </location>
</feature>
<accession>B4N3K9</accession>
<dbReference type="FunCoup" id="B4N3K9">
    <property type="interactions" value="48"/>
</dbReference>
<evidence type="ECO:0000313" key="3">
    <source>
        <dbReference type="EMBL" id="EDW79214.2"/>
    </source>
</evidence>
<sequence length="478" mass="51846">MAPISGSSPTTTGSNSLQDMTAAAAAIALDMKPKVDQLSSSTAIVPPVQKIKKLVRRNASDKLKLIQMVHDNPILWDSRLPNFKGAEEEKNRAWEYIGREFNAPGRRVARAFKSLRESYRRELAHVKLMGTGFKPKWSLYEAMDFLRDVIRERKGASHASDLNLSAFAQHLHNNNNNNNNNNNSIQGNGNKTGGLKLSSSFNDSSAVLNLSKCSGLNMSNEDYYSDYYVKPEMDLSTGSGLGGGGGGGGVNGGGGSAAGSSSSGSSSSTGVQPLPAHQQQQQQQQQQQPNDSRVSSTRNEHLHHHHRHHHQSYDDMDASSLRSADASDEVEELEAIDADFPYPLILDSNSPRSTNAGGDLGMQRKRRQDDLDDNDDDDDADVVPGGIDGDDYEDQMLQQHHHLRQQQHTAAAGGGGPGSVVGGLDIAPPQTVREILNSKFCGFISAKLNSMEDSEADNLMNRILLLLVQMQQCEGSAK</sequence>
<dbReference type="EMBL" id="CH964095">
    <property type="protein sequence ID" value="EDW79214.2"/>
    <property type="molecule type" value="Genomic_DNA"/>
</dbReference>
<dbReference type="InParanoid" id="B4N3K9"/>
<dbReference type="PANTHER" id="PTHR12243">
    <property type="entry name" value="MADF DOMAIN TRANSCRIPTION FACTOR"/>
    <property type="match status" value="1"/>
</dbReference>
<feature type="compositionally biased region" description="Low complexity" evidence="1">
    <location>
        <begin position="278"/>
        <end position="288"/>
    </location>
</feature>
<feature type="region of interest" description="Disordered" evidence="1">
    <location>
        <begin position="239"/>
        <end position="330"/>
    </location>
</feature>
<dbReference type="AlphaFoldDB" id="B4N3K9"/>
<dbReference type="GO" id="GO:0005667">
    <property type="term" value="C:transcription regulator complex"/>
    <property type="evidence" value="ECO:0007669"/>
    <property type="project" value="TreeGrafter"/>
</dbReference>
<gene>
    <name evidence="3" type="primary">Dwil\GK12966</name>
    <name evidence="3" type="ORF">Dwil_GK12966</name>
</gene>
<feature type="compositionally biased region" description="Basic residues" evidence="1">
    <location>
        <begin position="301"/>
        <end position="310"/>
    </location>
</feature>
<feature type="compositionally biased region" description="Acidic residues" evidence="1">
    <location>
        <begin position="370"/>
        <end position="381"/>
    </location>
</feature>
<dbReference type="InterPro" id="IPR006578">
    <property type="entry name" value="MADF-dom"/>
</dbReference>
<proteinExistence type="predicted"/>
<feature type="region of interest" description="Disordered" evidence="1">
    <location>
        <begin position="171"/>
        <end position="191"/>
    </location>
</feature>
<dbReference type="HOGENOM" id="CLU_674895_0_0_1"/>
<feature type="compositionally biased region" description="Low complexity" evidence="1">
    <location>
        <begin position="173"/>
        <end position="183"/>
    </location>
</feature>
<dbReference type="GO" id="GO:0006357">
    <property type="term" value="P:regulation of transcription by RNA polymerase II"/>
    <property type="evidence" value="ECO:0007669"/>
    <property type="project" value="TreeGrafter"/>
</dbReference>
<feature type="domain" description="MADF" evidence="2">
    <location>
        <begin position="64"/>
        <end position="151"/>
    </location>
</feature>
<reference evidence="3 4" key="1">
    <citation type="journal article" date="2007" name="Nature">
        <title>Evolution of genes and genomes on the Drosophila phylogeny.</title>
        <authorList>
            <consortium name="Drosophila 12 Genomes Consortium"/>
            <person name="Clark A.G."/>
            <person name="Eisen M.B."/>
            <person name="Smith D.R."/>
            <person name="Bergman C.M."/>
            <person name="Oliver B."/>
            <person name="Markow T.A."/>
            <person name="Kaufman T.C."/>
            <person name="Kellis M."/>
            <person name="Gelbart W."/>
            <person name="Iyer V.N."/>
            <person name="Pollard D.A."/>
            <person name="Sackton T.B."/>
            <person name="Larracuente A.M."/>
            <person name="Singh N.D."/>
            <person name="Abad J.P."/>
            <person name="Abt D.N."/>
            <person name="Adryan B."/>
            <person name="Aguade M."/>
            <person name="Akashi H."/>
            <person name="Anderson W.W."/>
            <person name="Aquadro C.F."/>
            <person name="Ardell D.H."/>
            <person name="Arguello R."/>
            <person name="Artieri C.G."/>
            <person name="Barbash D.A."/>
            <person name="Barker D."/>
            <person name="Barsanti P."/>
            <person name="Batterham P."/>
            <person name="Batzoglou S."/>
            <person name="Begun D."/>
            <person name="Bhutkar A."/>
            <person name="Blanco E."/>
            <person name="Bosak S.A."/>
            <person name="Bradley R.K."/>
            <person name="Brand A.D."/>
            <person name="Brent M.R."/>
            <person name="Brooks A.N."/>
            <person name="Brown R.H."/>
            <person name="Butlin R.K."/>
            <person name="Caggese C."/>
            <person name="Calvi B.R."/>
            <person name="Bernardo de Carvalho A."/>
            <person name="Caspi A."/>
            <person name="Castrezana S."/>
            <person name="Celniker S.E."/>
            <person name="Chang J.L."/>
            <person name="Chapple C."/>
            <person name="Chatterji S."/>
            <person name="Chinwalla A."/>
            <person name="Civetta A."/>
            <person name="Clifton S.W."/>
            <person name="Comeron J.M."/>
            <person name="Costello J.C."/>
            <person name="Coyne J.A."/>
            <person name="Daub J."/>
            <person name="David R.G."/>
            <person name="Delcher A.L."/>
            <person name="Delehaunty K."/>
            <person name="Do C.B."/>
            <person name="Ebling H."/>
            <person name="Edwards K."/>
            <person name="Eickbush T."/>
            <person name="Evans J.D."/>
            <person name="Filipski A."/>
            <person name="Findeiss S."/>
            <person name="Freyhult E."/>
            <person name="Fulton L."/>
            <person name="Fulton R."/>
            <person name="Garcia A.C."/>
            <person name="Gardiner A."/>
            <person name="Garfield D.A."/>
            <person name="Garvin B.E."/>
            <person name="Gibson G."/>
            <person name="Gilbert D."/>
            <person name="Gnerre S."/>
            <person name="Godfrey J."/>
            <person name="Good R."/>
            <person name="Gotea V."/>
            <person name="Gravely B."/>
            <person name="Greenberg A.J."/>
            <person name="Griffiths-Jones S."/>
            <person name="Gross S."/>
            <person name="Guigo R."/>
            <person name="Gustafson E.A."/>
            <person name="Haerty W."/>
            <person name="Hahn M.W."/>
            <person name="Halligan D.L."/>
            <person name="Halpern A.L."/>
            <person name="Halter G.M."/>
            <person name="Han M.V."/>
            <person name="Heger A."/>
            <person name="Hillier L."/>
            <person name="Hinrichs A.S."/>
            <person name="Holmes I."/>
            <person name="Hoskins R.A."/>
            <person name="Hubisz M.J."/>
            <person name="Hultmark D."/>
            <person name="Huntley M.A."/>
            <person name="Jaffe D.B."/>
            <person name="Jagadeeshan S."/>
            <person name="Jeck W.R."/>
            <person name="Johnson J."/>
            <person name="Jones C.D."/>
            <person name="Jordan W.C."/>
            <person name="Karpen G.H."/>
            <person name="Kataoka E."/>
            <person name="Keightley P.D."/>
            <person name="Kheradpour P."/>
            <person name="Kirkness E.F."/>
            <person name="Koerich L.B."/>
            <person name="Kristiansen K."/>
            <person name="Kudrna D."/>
            <person name="Kulathinal R.J."/>
            <person name="Kumar S."/>
            <person name="Kwok R."/>
            <person name="Lander E."/>
            <person name="Langley C.H."/>
            <person name="Lapoint R."/>
            <person name="Lazzaro B.P."/>
            <person name="Lee S.J."/>
            <person name="Levesque L."/>
            <person name="Li R."/>
            <person name="Lin C.F."/>
            <person name="Lin M.F."/>
            <person name="Lindblad-Toh K."/>
            <person name="Llopart A."/>
            <person name="Long M."/>
            <person name="Low L."/>
            <person name="Lozovsky E."/>
            <person name="Lu J."/>
            <person name="Luo M."/>
            <person name="Machado C.A."/>
            <person name="Makalowski W."/>
            <person name="Marzo M."/>
            <person name="Matsuda M."/>
            <person name="Matzkin L."/>
            <person name="McAllister B."/>
            <person name="McBride C.S."/>
            <person name="McKernan B."/>
            <person name="McKernan K."/>
            <person name="Mendez-Lago M."/>
            <person name="Minx P."/>
            <person name="Mollenhauer M.U."/>
            <person name="Montooth K."/>
            <person name="Mount S.M."/>
            <person name="Mu X."/>
            <person name="Myers E."/>
            <person name="Negre B."/>
            <person name="Newfeld S."/>
            <person name="Nielsen R."/>
            <person name="Noor M.A."/>
            <person name="O'Grady P."/>
            <person name="Pachter L."/>
            <person name="Papaceit M."/>
            <person name="Parisi M.J."/>
            <person name="Parisi M."/>
            <person name="Parts L."/>
            <person name="Pedersen J.S."/>
            <person name="Pesole G."/>
            <person name="Phillippy A.M."/>
            <person name="Ponting C.P."/>
            <person name="Pop M."/>
            <person name="Porcelli D."/>
            <person name="Powell J.R."/>
            <person name="Prohaska S."/>
            <person name="Pruitt K."/>
            <person name="Puig M."/>
            <person name="Quesneville H."/>
            <person name="Ram K.R."/>
            <person name="Rand D."/>
            <person name="Rasmussen M.D."/>
            <person name="Reed L.K."/>
            <person name="Reenan R."/>
            <person name="Reily A."/>
            <person name="Remington K.A."/>
            <person name="Rieger T.T."/>
            <person name="Ritchie M.G."/>
            <person name="Robin C."/>
            <person name="Rogers Y.H."/>
            <person name="Rohde C."/>
            <person name="Rozas J."/>
            <person name="Rubenfield M.J."/>
            <person name="Ruiz A."/>
            <person name="Russo S."/>
            <person name="Salzberg S.L."/>
            <person name="Sanchez-Gracia A."/>
            <person name="Saranga D.J."/>
            <person name="Sato H."/>
            <person name="Schaeffer S.W."/>
            <person name="Schatz M.C."/>
            <person name="Schlenke T."/>
            <person name="Schwartz R."/>
            <person name="Segarra C."/>
            <person name="Singh R.S."/>
            <person name="Sirot L."/>
            <person name="Sirota M."/>
            <person name="Sisneros N.B."/>
            <person name="Smith C.D."/>
            <person name="Smith T.F."/>
            <person name="Spieth J."/>
            <person name="Stage D.E."/>
            <person name="Stark A."/>
            <person name="Stephan W."/>
            <person name="Strausberg R.L."/>
            <person name="Strempel S."/>
            <person name="Sturgill D."/>
            <person name="Sutton G."/>
            <person name="Sutton G.G."/>
            <person name="Tao W."/>
            <person name="Teichmann S."/>
            <person name="Tobari Y.N."/>
            <person name="Tomimura Y."/>
            <person name="Tsolas J.M."/>
            <person name="Valente V.L."/>
            <person name="Venter E."/>
            <person name="Venter J.C."/>
            <person name="Vicario S."/>
            <person name="Vieira F.G."/>
            <person name="Vilella A.J."/>
            <person name="Villasante A."/>
            <person name="Walenz B."/>
            <person name="Wang J."/>
            <person name="Wasserman M."/>
            <person name="Watts T."/>
            <person name="Wilson D."/>
            <person name="Wilson R.K."/>
            <person name="Wing R.A."/>
            <person name="Wolfner M.F."/>
            <person name="Wong A."/>
            <person name="Wong G.K."/>
            <person name="Wu C.I."/>
            <person name="Wu G."/>
            <person name="Yamamoto D."/>
            <person name="Yang H.P."/>
            <person name="Yang S.P."/>
            <person name="Yorke J.A."/>
            <person name="Yoshida K."/>
            <person name="Zdobnov E."/>
            <person name="Zhang P."/>
            <person name="Zhang Y."/>
            <person name="Zimin A.V."/>
            <person name="Baldwin J."/>
            <person name="Abdouelleil A."/>
            <person name="Abdulkadir J."/>
            <person name="Abebe A."/>
            <person name="Abera B."/>
            <person name="Abreu J."/>
            <person name="Acer S.C."/>
            <person name="Aftuck L."/>
            <person name="Alexander A."/>
            <person name="An P."/>
            <person name="Anderson E."/>
            <person name="Anderson S."/>
            <person name="Arachi H."/>
            <person name="Azer M."/>
            <person name="Bachantsang P."/>
            <person name="Barry A."/>
            <person name="Bayul T."/>
            <person name="Berlin A."/>
            <person name="Bessette D."/>
            <person name="Bloom T."/>
            <person name="Blye J."/>
            <person name="Boguslavskiy L."/>
            <person name="Bonnet C."/>
            <person name="Boukhgalter B."/>
            <person name="Bourzgui I."/>
            <person name="Brown A."/>
            <person name="Cahill P."/>
            <person name="Channer S."/>
            <person name="Cheshatsang Y."/>
            <person name="Chuda L."/>
            <person name="Citroen M."/>
            <person name="Collymore A."/>
            <person name="Cooke P."/>
            <person name="Costello M."/>
            <person name="D'Aco K."/>
            <person name="Daza R."/>
            <person name="De Haan G."/>
            <person name="DeGray S."/>
            <person name="DeMaso C."/>
            <person name="Dhargay N."/>
            <person name="Dooley K."/>
            <person name="Dooley E."/>
            <person name="Doricent M."/>
            <person name="Dorje P."/>
            <person name="Dorjee K."/>
            <person name="Dupes A."/>
            <person name="Elong R."/>
            <person name="Falk J."/>
            <person name="Farina A."/>
            <person name="Faro S."/>
            <person name="Ferguson D."/>
            <person name="Fisher S."/>
            <person name="Foley C.D."/>
            <person name="Franke A."/>
            <person name="Friedrich D."/>
            <person name="Gadbois L."/>
            <person name="Gearin G."/>
            <person name="Gearin C.R."/>
            <person name="Giannoukos G."/>
            <person name="Goode T."/>
            <person name="Graham J."/>
            <person name="Grandbois E."/>
            <person name="Grewal S."/>
            <person name="Gyaltsen K."/>
            <person name="Hafez N."/>
            <person name="Hagos B."/>
            <person name="Hall J."/>
            <person name="Henson C."/>
            <person name="Hollinger A."/>
            <person name="Honan T."/>
            <person name="Huard M.D."/>
            <person name="Hughes L."/>
            <person name="Hurhula B."/>
            <person name="Husby M.E."/>
            <person name="Kamat A."/>
            <person name="Kanga B."/>
            <person name="Kashin S."/>
            <person name="Khazanovich D."/>
            <person name="Kisner P."/>
            <person name="Lance K."/>
            <person name="Lara M."/>
            <person name="Lee W."/>
            <person name="Lennon N."/>
            <person name="Letendre F."/>
            <person name="LeVine R."/>
            <person name="Lipovsky A."/>
            <person name="Liu X."/>
            <person name="Liu J."/>
            <person name="Liu S."/>
            <person name="Lokyitsang T."/>
            <person name="Lokyitsang Y."/>
            <person name="Lubonja R."/>
            <person name="Lui A."/>
            <person name="MacDonald P."/>
            <person name="Magnisalis V."/>
            <person name="Maru K."/>
            <person name="Matthews C."/>
            <person name="McCusker W."/>
            <person name="McDonough S."/>
            <person name="Mehta T."/>
            <person name="Meldrim J."/>
            <person name="Meneus L."/>
            <person name="Mihai O."/>
            <person name="Mihalev A."/>
            <person name="Mihova T."/>
            <person name="Mittelman R."/>
            <person name="Mlenga V."/>
            <person name="Montmayeur A."/>
            <person name="Mulrain L."/>
            <person name="Navidi A."/>
            <person name="Naylor J."/>
            <person name="Negash T."/>
            <person name="Nguyen T."/>
            <person name="Nguyen N."/>
            <person name="Nicol R."/>
            <person name="Norbu C."/>
            <person name="Norbu N."/>
            <person name="Novod N."/>
            <person name="O'Neill B."/>
            <person name="Osman S."/>
            <person name="Markiewicz E."/>
            <person name="Oyono O.L."/>
            <person name="Patti C."/>
            <person name="Phunkhang P."/>
            <person name="Pierre F."/>
            <person name="Priest M."/>
            <person name="Raghuraman S."/>
            <person name="Rege F."/>
            <person name="Reyes R."/>
            <person name="Rise C."/>
            <person name="Rogov P."/>
            <person name="Ross K."/>
            <person name="Ryan E."/>
            <person name="Settipalli S."/>
            <person name="Shea T."/>
            <person name="Sherpa N."/>
            <person name="Shi L."/>
            <person name="Shih D."/>
            <person name="Sparrow T."/>
            <person name="Spaulding J."/>
            <person name="Stalker J."/>
            <person name="Stange-Thomann N."/>
            <person name="Stavropoulos S."/>
            <person name="Stone C."/>
            <person name="Strader C."/>
            <person name="Tesfaye S."/>
            <person name="Thomson T."/>
            <person name="Thoulutsang Y."/>
            <person name="Thoulutsang D."/>
            <person name="Topham K."/>
            <person name="Topping I."/>
            <person name="Tsamla T."/>
            <person name="Vassiliev H."/>
            <person name="Vo A."/>
            <person name="Wangchuk T."/>
            <person name="Wangdi T."/>
            <person name="Weiand M."/>
            <person name="Wilkinson J."/>
            <person name="Wilson A."/>
            <person name="Yadav S."/>
            <person name="Young G."/>
            <person name="Yu Q."/>
            <person name="Zembek L."/>
            <person name="Zhong D."/>
            <person name="Zimmer A."/>
            <person name="Zwirko Z."/>
            <person name="Jaffe D.B."/>
            <person name="Alvarez P."/>
            <person name="Brockman W."/>
            <person name="Butler J."/>
            <person name="Chin C."/>
            <person name="Gnerre S."/>
            <person name="Grabherr M."/>
            <person name="Kleber M."/>
            <person name="Mauceli E."/>
            <person name="MacCallum I."/>
        </authorList>
    </citation>
    <scope>NUCLEOTIDE SEQUENCE [LARGE SCALE GENOMIC DNA]</scope>
    <source>
        <strain evidence="4">Tucson 14030-0811.24</strain>
    </source>
</reference>
<dbReference type="PROSITE" id="PS51029">
    <property type="entry name" value="MADF"/>
    <property type="match status" value="1"/>
</dbReference>
<evidence type="ECO:0000256" key="1">
    <source>
        <dbReference type="SAM" id="MobiDB-lite"/>
    </source>
</evidence>
<organism evidence="3 4">
    <name type="scientific">Drosophila willistoni</name>
    <name type="common">Fruit fly</name>
    <dbReference type="NCBI Taxonomy" id="7260"/>
    <lineage>
        <taxon>Eukaryota</taxon>
        <taxon>Metazoa</taxon>
        <taxon>Ecdysozoa</taxon>
        <taxon>Arthropoda</taxon>
        <taxon>Hexapoda</taxon>
        <taxon>Insecta</taxon>
        <taxon>Pterygota</taxon>
        <taxon>Neoptera</taxon>
        <taxon>Endopterygota</taxon>
        <taxon>Diptera</taxon>
        <taxon>Brachycera</taxon>
        <taxon>Muscomorpha</taxon>
        <taxon>Ephydroidea</taxon>
        <taxon>Drosophilidae</taxon>
        <taxon>Drosophila</taxon>
        <taxon>Sophophora</taxon>
    </lineage>
</organism>
<feature type="compositionally biased region" description="Gly residues" evidence="1">
    <location>
        <begin position="239"/>
        <end position="257"/>
    </location>
</feature>
<feature type="compositionally biased region" description="Polar residues" evidence="1">
    <location>
        <begin position="347"/>
        <end position="356"/>
    </location>
</feature>
<dbReference type="SMART" id="SM00595">
    <property type="entry name" value="MADF"/>
    <property type="match status" value="1"/>
</dbReference>
<dbReference type="GO" id="GO:0002168">
    <property type="term" value="P:instar larval development"/>
    <property type="evidence" value="ECO:0007669"/>
    <property type="project" value="EnsemblMetazoa"/>
</dbReference>
<evidence type="ECO:0000313" key="4">
    <source>
        <dbReference type="Proteomes" id="UP000007798"/>
    </source>
</evidence>
<protein>
    <recommendedName>
        <fullName evidence="2">MADF domain-containing protein</fullName>
    </recommendedName>
</protein>
<dbReference type="eggNOG" id="ENOG502TCFF">
    <property type="taxonomic scope" value="Eukaryota"/>
</dbReference>